<keyword evidence="2" id="KW-1185">Reference proteome</keyword>
<proteinExistence type="predicted"/>
<dbReference type="InterPro" id="IPR009097">
    <property type="entry name" value="Cyclic_Pdiesterase"/>
</dbReference>
<evidence type="ECO:0008006" key="3">
    <source>
        <dbReference type="Google" id="ProtNLM"/>
    </source>
</evidence>
<dbReference type="OrthoDB" id="2967263at2759"/>
<organism evidence="1 2">
    <name type="scientific">Cadophora malorum</name>
    <dbReference type="NCBI Taxonomy" id="108018"/>
    <lineage>
        <taxon>Eukaryota</taxon>
        <taxon>Fungi</taxon>
        <taxon>Dikarya</taxon>
        <taxon>Ascomycota</taxon>
        <taxon>Pezizomycotina</taxon>
        <taxon>Leotiomycetes</taxon>
        <taxon>Helotiales</taxon>
        <taxon>Ploettnerulaceae</taxon>
        <taxon>Cadophora</taxon>
    </lineage>
</organism>
<dbReference type="AlphaFoldDB" id="A0A8H7T4Y6"/>
<evidence type="ECO:0000313" key="1">
    <source>
        <dbReference type="EMBL" id="KAG4413242.1"/>
    </source>
</evidence>
<name>A0A8H7T4Y6_9HELO</name>
<reference evidence="1" key="1">
    <citation type="submission" date="2021-02" db="EMBL/GenBank/DDBJ databases">
        <title>Genome sequence Cadophora malorum strain M34.</title>
        <authorList>
            <person name="Stefanovic E."/>
            <person name="Vu D."/>
            <person name="Scully C."/>
            <person name="Dijksterhuis J."/>
            <person name="Roader J."/>
            <person name="Houbraken J."/>
        </authorList>
    </citation>
    <scope>NUCLEOTIDE SEQUENCE</scope>
    <source>
        <strain evidence="1">M34</strain>
    </source>
</reference>
<accession>A0A8H7T4Y6</accession>
<dbReference type="SUPFAM" id="SSF55144">
    <property type="entry name" value="LigT-like"/>
    <property type="match status" value="1"/>
</dbReference>
<gene>
    <name evidence="1" type="ORF">IFR04_013631</name>
</gene>
<evidence type="ECO:0000313" key="2">
    <source>
        <dbReference type="Proteomes" id="UP000664132"/>
    </source>
</evidence>
<dbReference type="Proteomes" id="UP000664132">
    <property type="component" value="Unassembled WGS sequence"/>
</dbReference>
<dbReference type="EMBL" id="JAFJYH010000326">
    <property type="protein sequence ID" value="KAG4413242.1"/>
    <property type="molecule type" value="Genomic_DNA"/>
</dbReference>
<comment type="caution">
    <text evidence="1">The sequence shown here is derived from an EMBL/GenBank/DDBJ whole genome shotgun (WGS) entry which is preliminary data.</text>
</comment>
<sequence>MAPQVLETADSRNKFEDLSGVDISAYANPYDALLEACNDDAVSDSVSSSYPGIGPREFYTYWLHVISQSTSHSDILEEGKLIISQAQLQTRYATHRNTRNGQQKEKLLSPEFSGLIIDPILERLMNPSIEPGFVDPRNCLVFWARPPSHIRSLVDQVQQKLLTLAPKLWLMPVTNLHLTALELTHSLTEPQITSIIESLGPEAIEKITDFTYTHRPRLIKPMISYDGAALALSFLPAAGEGLPATATPSSDSSGRTKKDDDYTYHHLRRDLFNIASATGVTVDSRYVVPSSHITVGRFLTQEDHASPEKMVKFLELIEEINGWLEKEFWPKGEEKNGEGEWLVGQERGLDFRMGTLWYGGGKTVRLGKGF</sequence>
<protein>
    <recommendedName>
        <fullName evidence="3">RNA ligase/cyclic nucleotide phosphodiesterase</fullName>
    </recommendedName>
</protein>